<evidence type="ECO:0008006" key="3">
    <source>
        <dbReference type="Google" id="ProtNLM"/>
    </source>
</evidence>
<comment type="caution">
    <text evidence="1">The sequence shown here is derived from an EMBL/GenBank/DDBJ whole genome shotgun (WGS) entry which is preliminary data.</text>
</comment>
<accession>A0AAW5A016</accession>
<evidence type="ECO:0000313" key="1">
    <source>
        <dbReference type="EMBL" id="MCF2303995.1"/>
    </source>
</evidence>
<organism evidence="1 2">
    <name type="scientific">Photobacterium phosphoreum</name>
    <dbReference type="NCBI Taxonomy" id="659"/>
    <lineage>
        <taxon>Bacteria</taxon>
        <taxon>Pseudomonadati</taxon>
        <taxon>Pseudomonadota</taxon>
        <taxon>Gammaproteobacteria</taxon>
        <taxon>Vibrionales</taxon>
        <taxon>Vibrionaceae</taxon>
        <taxon>Photobacterium</taxon>
    </lineage>
</organism>
<proteinExistence type="predicted"/>
<dbReference type="RefSeq" id="WP_045029987.1">
    <property type="nucleotide sequence ID" value="NZ_JZSJ01000022.1"/>
</dbReference>
<sequence length="79" mass="8187">MYNLNTNEILLVDGGGDGGSLKGKIAKEVIKSIGSDYLINSFGRGNYNNHSGIGIGTSQTYGRNGLSVGGQMMGAGRSF</sequence>
<dbReference type="Proteomes" id="UP000813876">
    <property type="component" value="Unassembled WGS sequence"/>
</dbReference>
<dbReference type="EMBL" id="WMCP01000039">
    <property type="protein sequence ID" value="MCF2303995.1"/>
    <property type="molecule type" value="Genomic_DNA"/>
</dbReference>
<name>A0AAW5A016_PHOPO</name>
<evidence type="ECO:0000313" key="2">
    <source>
        <dbReference type="Proteomes" id="UP000813876"/>
    </source>
</evidence>
<protein>
    <recommendedName>
        <fullName evidence="3">Bacteriocin</fullName>
    </recommendedName>
</protein>
<dbReference type="GeneID" id="57353831"/>
<reference evidence="1" key="1">
    <citation type="submission" date="2019-11" db="EMBL/GenBank/DDBJ databases">
        <title>Comparative genomics of photobacteria reveal adaptation to distinct habitats.</title>
        <authorList>
            <person name="Fuertes-Perez S."/>
            <person name="Hilgarth M."/>
            <person name="Vogel R.F."/>
        </authorList>
    </citation>
    <scope>NUCLEOTIDE SEQUENCE</scope>
    <source>
        <strain evidence="1">TMW2.2145</strain>
    </source>
</reference>
<dbReference type="AlphaFoldDB" id="A0AAW5A016"/>
<gene>
    <name evidence="1" type="ORF">GLP33_19970</name>
</gene>